<dbReference type="InterPro" id="IPR036291">
    <property type="entry name" value="NAD(P)-bd_dom_sf"/>
</dbReference>
<organism evidence="10 11">
    <name type="scientific">miscellaneous Crenarchaeota group-1 archaeon SG8-32-1</name>
    <dbReference type="NCBI Taxonomy" id="1685124"/>
    <lineage>
        <taxon>Archaea</taxon>
        <taxon>Candidatus Bathyarchaeota</taxon>
        <taxon>MCG-1</taxon>
    </lineage>
</organism>
<evidence type="ECO:0000256" key="5">
    <source>
        <dbReference type="PIRSR" id="PIRSR000185-1"/>
    </source>
</evidence>
<name>A0A0M0BUD4_9ARCH</name>
<dbReference type="CDD" id="cd01076">
    <property type="entry name" value="NAD_bind_1_Glu_DH"/>
    <property type="match status" value="1"/>
</dbReference>
<dbReference type="InterPro" id="IPR006097">
    <property type="entry name" value="Glu/Leu/Phe/Val/Trp_DH_dimer"/>
</dbReference>
<feature type="active site" description="Proton donor" evidence="5">
    <location>
        <position position="78"/>
    </location>
</feature>
<dbReference type="AlphaFoldDB" id="A0A0M0BUD4"/>
<dbReference type="InterPro" id="IPR033922">
    <property type="entry name" value="NAD_bind_Glu_DH"/>
</dbReference>
<feature type="binding site" evidence="6">
    <location>
        <position position="322"/>
    </location>
    <ligand>
        <name>substrate</name>
    </ligand>
</feature>
<comment type="caution">
    <text evidence="10">The sequence shown here is derived from an EMBL/GenBank/DDBJ whole genome shotgun (WGS) entry which is preliminary data.</text>
</comment>
<feature type="binding site" evidence="6">
    <location>
        <position position="42"/>
    </location>
    <ligand>
        <name>substrate</name>
    </ligand>
</feature>
<dbReference type="InterPro" id="IPR006096">
    <property type="entry name" value="Glu/Leu/Phe/Val/Trp_DH_C"/>
</dbReference>
<dbReference type="PROSITE" id="PS00074">
    <property type="entry name" value="GLFV_DEHYDROGENASE"/>
    <property type="match status" value="1"/>
</dbReference>
<comment type="subunit">
    <text evidence="2">Homohexamer.</text>
</comment>
<feature type="site" description="Important for catalysis" evidence="7">
    <location>
        <position position="117"/>
    </location>
</feature>
<comment type="similarity">
    <text evidence="1 4 8">Belongs to the Glu/Leu/Phe/Val dehydrogenases family.</text>
</comment>
<dbReference type="Pfam" id="PF00208">
    <property type="entry name" value="ELFV_dehydrog"/>
    <property type="match status" value="1"/>
</dbReference>
<evidence type="ECO:0000313" key="11">
    <source>
        <dbReference type="Proteomes" id="UP000037237"/>
    </source>
</evidence>
<evidence type="ECO:0000256" key="8">
    <source>
        <dbReference type="RuleBase" id="RU004417"/>
    </source>
</evidence>
<keyword evidence="3 4" id="KW-0560">Oxidoreductase</keyword>
<feature type="binding site" evidence="6">
    <location>
        <position position="66"/>
    </location>
    <ligand>
        <name>substrate</name>
    </ligand>
</feature>
<dbReference type="SUPFAM" id="SSF53223">
    <property type="entry name" value="Aminoacid dehydrogenase-like, N-terminal domain"/>
    <property type="match status" value="1"/>
</dbReference>
<gene>
    <name evidence="10" type="ORF">AC477_03415</name>
</gene>
<dbReference type="Pfam" id="PF02812">
    <property type="entry name" value="ELFV_dehydrog_N"/>
    <property type="match status" value="1"/>
</dbReference>
<dbReference type="GO" id="GO:0000166">
    <property type="term" value="F:nucleotide binding"/>
    <property type="evidence" value="ECO:0007669"/>
    <property type="project" value="UniProtKB-KW"/>
</dbReference>
<dbReference type="Proteomes" id="UP000037237">
    <property type="component" value="Unassembled WGS sequence"/>
</dbReference>
<feature type="binding site" evidence="6">
    <location>
        <position position="162"/>
    </location>
    <ligand>
        <name>NAD(+)</name>
        <dbReference type="ChEBI" id="CHEBI:57540"/>
    </ligand>
</feature>
<reference evidence="10 11" key="1">
    <citation type="submission" date="2015-06" db="EMBL/GenBank/DDBJ databases">
        <title>New insights into the roles of widespread benthic archaea in carbon and nitrogen cycling.</title>
        <authorList>
            <person name="Lazar C.S."/>
            <person name="Baker B.J."/>
            <person name="Seitz K.W."/>
            <person name="Hyde A.S."/>
            <person name="Dick G.J."/>
            <person name="Hinrichs K.-U."/>
            <person name="Teske A.P."/>
        </authorList>
    </citation>
    <scope>NUCLEOTIDE SEQUENCE [LARGE SCALE GENOMIC DNA]</scope>
    <source>
        <strain evidence="10">SG8-32-1</strain>
    </source>
</reference>
<evidence type="ECO:0000256" key="6">
    <source>
        <dbReference type="PIRSR" id="PIRSR000185-2"/>
    </source>
</evidence>
<evidence type="ECO:0000256" key="2">
    <source>
        <dbReference type="ARBA" id="ARBA00011643"/>
    </source>
</evidence>
<dbReference type="Gene3D" id="3.40.50.720">
    <property type="entry name" value="NAD(P)-binding Rossmann-like Domain"/>
    <property type="match status" value="1"/>
</dbReference>
<evidence type="ECO:0000259" key="9">
    <source>
        <dbReference type="SMART" id="SM00839"/>
    </source>
</evidence>
<evidence type="ECO:0000256" key="4">
    <source>
        <dbReference type="PIRNR" id="PIRNR000185"/>
    </source>
</evidence>
<dbReference type="PANTHER" id="PTHR11606:SF13">
    <property type="entry name" value="GLUTAMATE DEHYDROGENASE 1, MITOCHONDRIAL"/>
    <property type="match status" value="1"/>
</dbReference>
<dbReference type="SUPFAM" id="SSF51735">
    <property type="entry name" value="NAD(P)-binding Rossmann-fold domains"/>
    <property type="match status" value="1"/>
</dbReference>
<dbReference type="SMART" id="SM00839">
    <property type="entry name" value="ELFV_dehydrog"/>
    <property type="match status" value="1"/>
</dbReference>
<feature type="binding site" evidence="6">
    <location>
        <position position="194"/>
    </location>
    <ligand>
        <name>NAD(+)</name>
        <dbReference type="ChEBI" id="CHEBI:57540"/>
    </ligand>
</feature>
<dbReference type="InterPro" id="IPR014362">
    <property type="entry name" value="Glu_DH"/>
</dbReference>
<evidence type="ECO:0000313" key="10">
    <source>
        <dbReference type="EMBL" id="KON32069.1"/>
    </source>
</evidence>
<proteinExistence type="inferred from homology"/>
<keyword evidence="6" id="KW-0547">Nucleotide-binding</keyword>
<keyword evidence="6" id="KW-0520">NAD</keyword>
<dbReference type="PRINTS" id="PR00082">
    <property type="entry name" value="GLFDHDRGNASE"/>
</dbReference>
<dbReference type="GO" id="GO:0004352">
    <property type="term" value="F:glutamate dehydrogenase (NAD+) activity"/>
    <property type="evidence" value="ECO:0007669"/>
    <property type="project" value="TreeGrafter"/>
</dbReference>
<dbReference type="InterPro" id="IPR006095">
    <property type="entry name" value="Glu/Leu/Phe/Val/Trp_DH"/>
</dbReference>
<protein>
    <recommendedName>
        <fullName evidence="4">Glutamate dehydrogenase</fullName>
    </recommendedName>
</protein>
<dbReference type="GO" id="GO:0006538">
    <property type="term" value="P:L-glutamate catabolic process"/>
    <property type="evidence" value="ECO:0007669"/>
    <property type="project" value="TreeGrafter"/>
</dbReference>
<dbReference type="InterPro" id="IPR033524">
    <property type="entry name" value="Glu/Leu/Phe/Val_DH_AS"/>
</dbReference>
<dbReference type="InterPro" id="IPR046346">
    <property type="entry name" value="Aminoacid_DH-like_N_sf"/>
</dbReference>
<dbReference type="Gene3D" id="3.40.50.10860">
    <property type="entry name" value="Leucine Dehydrogenase, chain A, domain 1"/>
    <property type="match status" value="1"/>
</dbReference>
<feature type="domain" description="Glutamate/phenylalanine/leucine/valine/L-tryptophan dehydrogenase C-terminal" evidence="9">
    <location>
        <begin position="154"/>
        <end position="378"/>
    </location>
</feature>
<sequence>MNIEIESLADEYGPEKLLQVYDSKTGMKGILVIDNTTLGPGKGGIRMLPTVTVEEIFRLARIMTWKCALAKIPFGGAKSGIIADPKKISEEKKLQLIRVFSRALKRLCPSLYVAAPDINTGEKEMAVFAKENGSMKSTTGKPSYMCVKPGIKCGIPHEYGSTALGVVQSAFTAANYTNDFDIDNATAAVEGFGNVGSFVVEYLTQIDVKVIAVSDSMGCIYNPDGFNYEKLLDAKTESGSVITYGKGKVLDNKELFELPVDILIPAALPDVITKENVNQVKAKLVVEAANLPIHPEIEKVLAEKGVLVIPDILANAGGVISSYAEYRGYNPKRMLELVQRKIRQNTVKIIETALDNNLQLREAAMNYAKKRLQKVVNQ</sequence>
<dbReference type="EMBL" id="LFWU01000078">
    <property type="protein sequence ID" value="KON32069.1"/>
    <property type="molecule type" value="Genomic_DNA"/>
</dbReference>
<dbReference type="PANTHER" id="PTHR11606">
    <property type="entry name" value="GLUTAMATE DEHYDROGENASE"/>
    <property type="match status" value="1"/>
</dbReference>
<evidence type="ECO:0000256" key="3">
    <source>
        <dbReference type="ARBA" id="ARBA00023002"/>
    </source>
</evidence>
<dbReference type="PIRSF" id="PIRSF000185">
    <property type="entry name" value="Glu_DH"/>
    <property type="match status" value="1"/>
</dbReference>
<evidence type="ECO:0000256" key="1">
    <source>
        <dbReference type="ARBA" id="ARBA00006382"/>
    </source>
</evidence>
<evidence type="ECO:0000256" key="7">
    <source>
        <dbReference type="PIRSR" id="PIRSR000185-3"/>
    </source>
</evidence>
<accession>A0A0M0BUD4</accession>